<comment type="caution">
    <text evidence="2">The sequence shown here is derived from an EMBL/GenBank/DDBJ whole genome shotgun (WGS) entry which is preliminary data.</text>
</comment>
<reference evidence="2 3" key="1">
    <citation type="submission" date="2017-07" db="EMBL/GenBank/DDBJ databases">
        <title>Draft whole genome sequences of clinical Proprionibacteriaceae strains.</title>
        <authorList>
            <person name="Bernier A.-M."/>
            <person name="Bernard K."/>
            <person name="Domingo M.-C."/>
        </authorList>
    </citation>
    <scope>NUCLEOTIDE SEQUENCE [LARGE SCALE GENOMIC DNA]</scope>
    <source>
        <strain evidence="2 3">NML 030167</strain>
    </source>
</reference>
<feature type="region of interest" description="Disordered" evidence="1">
    <location>
        <begin position="1"/>
        <end position="22"/>
    </location>
</feature>
<protein>
    <submittedName>
        <fullName evidence="2">Uncharacterized protein</fullName>
    </submittedName>
</protein>
<evidence type="ECO:0000256" key="1">
    <source>
        <dbReference type="SAM" id="MobiDB-lite"/>
    </source>
</evidence>
<dbReference type="EMBL" id="NMVO01000001">
    <property type="protein sequence ID" value="OYO17457.1"/>
    <property type="molecule type" value="Genomic_DNA"/>
</dbReference>
<proteinExistence type="predicted"/>
<dbReference type="RefSeq" id="WP_094404311.1">
    <property type="nucleotide sequence ID" value="NZ_NMVO01000001.1"/>
</dbReference>
<keyword evidence="3" id="KW-1185">Reference proteome</keyword>
<evidence type="ECO:0000313" key="3">
    <source>
        <dbReference type="Proteomes" id="UP000215896"/>
    </source>
</evidence>
<dbReference type="Proteomes" id="UP000215896">
    <property type="component" value="Unassembled WGS sequence"/>
</dbReference>
<dbReference type="AlphaFoldDB" id="A0A255GNR7"/>
<dbReference type="OrthoDB" id="1029638at2"/>
<name>A0A255GNR7_9ACTN</name>
<evidence type="ECO:0000313" key="2">
    <source>
        <dbReference type="EMBL" id="OYO17457.1"/>
    </source>
</evidence>
<sequence length="642" mass="70976">MTSDWTISGATDEARAPSGGEDPGMAVKMTGASFAGITDLAAGRRIDETELLALCDFVDARIDCADFRMITLLKVRYEWADLLSSATLARIDASILGFRYWMDEPGEDSMCYWSENHQCLFAVCEYLAGNLFPDRVFGNLGVNGLRRRERGAARLRVWLADRFRFGFTEWLSNTYYEEDIAPLALLIDHAPDESLRTEATMVLDLLHLDLALHRFGGRFVGSAGRCYEAQKQDPATADVNDILRDAFGGPGEPDPTRISAAYTFRSRYRVPEVIAAIAAEEGNLQVRASHGLDLAEVATAVGGDRVRRGLFFWLMEAFTTPESIDDTMALFDRWRLRSNSFLAPLAPFAPLRRTGLLPALVRLLNPATQGVAIQRANVLTTRTRGWLLSAAQRYQPRRFGDQQHLWQATLPGDVTVFANHPGAPMFDDTARGFSPAYWVGNGINPDVVADGNALLAVHDLRVRGGYLESTRPLFSHLWFPTERFDEVLRGPDWICGRAGDSLIGVRAAHPLVEQPPSAERGTSRSHDFIQSGELTGWAVLCSDIGESGSLAEFARGIAASPLLLAGDLASWRLPTGPAARGRTTLSLRRDGPALVDGQPIETEYPRLDSRFATVAREPEQIEISHAGKGLRLDWTNRRREAW</sequence>
<accession>A0A255GNR7</accession>
<gene>
    <name evidence="2" type="ORF">CGZ94_00670</name>
</gene>
<organism evidence="2 3">
    <name type="scientific">Enemella evansiae</name>
    <dbReference type="NCBI Taxonomy" id="2016499"/>
    <lineage>
        <taxon>Bacteria</taxon>
        <taxon>Bacillati</taxon>
        <taxon>Actinomycetota</taxon>
        <taxon>Actinomycetes</taxon>
        <taxon>Propionibacteriales</taxon>
        <taxon>Propionibacteriaceae</taxon>
        <taxon>Enemella</taxon>
    </lineage>
</organism>